<protein>
    <submittedName>
        <fullName evidence="2">Uncharacterized protein</fullName>
    </submittedName>
</protein>
<proteinExistence type="predicted"/>
<keyword evidence="1" id="KW-0472">Membrane</keyword>
<evidence type="ECO:0000256" key="1">
    <source>
        <dbReference type="SAM" id="Phobius"/>
    </source>
</evidence>
<name>A0A917HQ45_9BACL</name>
<reference evidence="2 3" key="1">
    <citation type="journal article" date="2014" name="Int. J. Syst. Evol. Microbiol.">
        <title>Complete genome sequence of Corynebacterium casei LMG S-19264T (=DSM 44701T), isolated from a smear-ripened cheese.</title>
        <authorList>
            <consortium name="US DOE Joint Genome Institute (JGI-PGF)"/>
            <person name="Walter F."/>
            <person name="Albersmeier A."/>
            <person name="Kalinowski J."/>
            <person name="Ruckert C."/>
        </authorList>
    </citation>
    <scope>NUCLEOTIDE SEQUENCE [LARGE SCALE GENOMIC DNA]</scope>
    <source>
        <strain evidence="2 3">CGMCC 1.15286</strain>
    </source>
</reference>
<sequence>MKRRYEIKHPLHLQTMIGMSAYLVGQLLLIYSSFTRNGFNPLFYFVVILLVFSLTITVYLILRRMAKPSEIRMLETTMDVRGHEVDAKNVDCIMIDGYFQPVVGIRPKGRKIVPGQFTFSFHVSGNDDEAMKALKGWAEHNQIQIYNRKFLRWI</sequence>
<feature type="transmembrane region" description="Helical" evidence="1">
    <location>
        <begin position="12"/>
        <end position="31"/>
    </location>
</feature>
<accession>A0A917HQ45</accession>
<keyword evidence="3" id="KW-1185">Reference proteome</keyword>
<organism evidence="2 3">
    <name type="scientific">Paenibacillus radicis</name>
    <name type="common">ex Gao et al. 2016</name>
    <dbReference type="NCBI Taxonomy" id="1737354"/>
    <lineage>
        <taxon>Bacteria</taxon>
        <taxon>Bacillati</taxon>
        <taxon>Bacillota</taxon>
        <taxon>Bacilli</taxon>
        <taxon>Bacillales</taxon>
        <taxon>Paenibacillaceae</taxon>
        <taxon>Paenibacillus</taxon>
    </lineage>
</organism>
<keyword evidence="1" id="KW-0812">Transmembrane</keyword>
<evidence type="ECO:0000313" key="3">
    <source>
        <dbReference type="Proteomes" id="UP000600247"/>
    </source>
</evidence>
<gene>
    <name evidence="2" type="ORF">GCM10010918_49240</name>
</gene>
<keyword evidence="1" id="KW-1133">Transmembrane helix</keyword>
<dbReference type="AlphaFoldDB" id="A0A917HQ45"/>
<dbReference type="RefSeq" id="WP_188892344.1">
    <property type="nucleotide sequence ID" value="NZ_BMHY01000014.1"/>
</dbReference>
<dbReference type="EMBL" id="BMHY01000014">
    <property type="protein sequence ID" value="GGG85431.1"/>
    <property type="molecule type" value="Genomic_DNA"/>
</dbReference>
<feature type="transmembrane region" description="Helical" evidence="1">
    <location>
        <begin position="43"/>
        <end position="62"/>
    </location>
</feature>
<dbReference type="Proteomes" id="UP000600247">
    <property type="component" value="Unassembled WGS sequence"/>
</dbReference>
<evidence type="ECO:0000313" key="2">
    <source>
        <dbReference type="EMBL" id="GGG85431.1"/>
    </source>
</evidence>
<comment type="caution">
    <text evidence="2">The sequence shown here is derived from an EMBL/GenBank/DDBJ whole genome shotgun (WGS) entry which is preliminary data.</text>
</comment>